<proteinExistence type="predicted"/>
<dbReference type="EMBL" id="JARKIK010000028">
    <property type="protein sequence ID" value="KAK8742346.1"/>
    <property type="molecule type" value="Genomic_DNA"/>
</dbReference>
<keyword evidence="2" id="KW-1133">Transmembrane helix</keyword>
<evidence type="ECO:0000256" key="2">
    <source>
        <dbReference type="SAM" id="Phobius"/>
    </source>
</evidence>
<dbReference type="Proteomes" id="UP001445076">
    <property type="component" value="Unassembled WGS sequence"/>
</dbReference>
<evidence type="ECO:0000256" key="1">
    <source>
        <dbReference type="SAM" id="MobiDB-lite"/>
    </source>
</evidence>
<accession>A0AAW0XD86</accession>
<protein>
    <submittedName>
        <fullName evidence="3">Uncharacterized protein</fullName>
    </submittedName>
</protein>
<feature type="compositionally biased region" description="Basic and acidic residues" evidence="1">
    <location>
        <begin position="266"/>
        <end position="284"/>
    </location>
</feature>
<comment type="caution">
    <text evidence="3">The sequence shown here is derived from an EMBL/GenBank/DDBJ whole genome shotgun (WGS) entry which is preliminary data.</text>
</comment>
<evidence type="ECO:0000313" key="4">
    <source>
        <dbReference type="Proteomes" id="UP001445076"/>
    </source>
</evidence>
<name>A0AAW0XD86_CHEQU</name>
<keyword evidence="2" id="KW-0812">Transmembrane</keyword>
<reference evidence="3 4" key="1">
    <citation type="journal article" date="2024" name="BMC Genomics">
        <title>Genome assembly of redclaw crayfish (Cherax quadricarinatus) provides insights into its immune adaptation and hypoxia tolerance.</title>
        <authorList>
            <person name="Liu Z."/>
            <person name="Zheng J."/>
            <person name="Li H."/>
            <person name="Fang K."/>
            <person name="Wang S."/>
            <person name="He J."/>
            <person name="Zhou D."/>
            <person name="Weng S."/>
            <person name="Chi M."/>
            <person name="Gu Z."/>
            <person name="He J."/>
            <person name="Li F."/>
            <person name="Wang M."/>
        </authorList>
    </citation>
    <scope>NUCLEOTIDE SEQUENCE [LARGE SCALE GENOMIC DNA]</scope>
    <source>
        <strain evidence="3">ZL_2023a</strain>
    </source>
</reference>
<keyword evidence="4" id="KW-1185">Reference proteome</keyword>
<feature type="transmembrane region" description="Helical" evidence="2">
    <location>
        <begin position="500"/>
        <end position="524"/>
    </location>
</feature>
<feature type="region of interest" description="Disordered" evidence="1">
    <location>
        <begin position="256"/>
        <end position="287"/>
    </location>
</feature>
<sequence length="540" mass="60069">MCETLLTMGMVQYEAGGGRKVLVEGEKEDLLSKLRQLPHTLIECQSRMDRLDRYIQHVHTLPGNITFFQTRLGNQEDLKDIFDRQTHPGKVLGHQEVLRDVLRPQMHSENAHRYQMDFSGDACGTYVHHGKALGSQERSEDALGRHIDLGKALEPQTDFEDKAVGHQIHPEDAFAPLTYPGDAHGTQAHPGDFVELQTHLKYPQQLDTSSDEVIMHSKSLHSNTDCVHAVQLPQTVTESPTQTASTGPVDFISASLKPVSLSSDEDQQKPTMEEKKDEEIESQKSTKVMRKASMLEVKEAEEHQLEMKWTVIDRELTDTSEDINNEAEGDVANGTGSEYDNRTHVRTHEAWVRRRKTLERQPNIDYELMKSISDQVTNSNSDDHPLPGASQRDCRYGEHTESLGRITANLIGGSEGAEETCKNADVLLDEVQRNSLMRDDASTLPPTTMSSNGSCSYPAPKFSPHMHPGATESFIKIGSDSSSTHVILRGVTSQDLKHTLVLVIVIFFLMFGLLFLACCLLLVVPVVTVSVRTLGGPAAF</sequence>
<dbReference type="AlphaFoldDB" id="A0AAW0XD86"/>
<keyword evidence="2" id="KW-0472">Membrane</keyword>
<gene>
    <name evidence="3" type="ORF">OTU49_001819</name>
</gene>
<organism evidence="3 4">
    <name type="scientific">Cherax quadricarinatus</name>
    <name type="common">Australian red claw crayfish</name>
    <dbReference type="NCBI Taxonomy" id="27406"/>
    <lineage>
        <taxon>Eukaryota</taxon>
        <taxon>Metazoa</taxon>
        <taxon>Ecdysozoa</taxon>
        <taxon>Arthropoda</taxon>
        <taxon>Crustacea</taxon>
        <taxon>Multicrustacea</taxon>
        <taxon>Malacostraca</taxon>
        <taxon>Eumalacostraca</taxon>
        <taxon>Eucarida</taxon>
        <taxon>Decapoda</taxon>
        <taxon>Pleocyemata</taxon>
        <taxon>Astacidea</taxon>
        <taxon>Parastacoidea</taxon>
        <taxon>Parastacidae</taxon>
        <taxon>Cherax</taxon>
    </lineage>
</organism>
<evidence type="ECO:0000313" key="3">
    <source>
        <dbReference type="EMBL" id="KAK8742346.1"/>
    </source>
</evidence>